<dbReference type="InterPro" id="IPR000073">
    <property type="entry name" value="AB_hydrolase_1"/>
</dbReference>
<keyword evidence="2" id="KW-0378">Hydrolase</keyword>
<gene>
    <name evidence="5" type="ORF">B0A55_11567</name>
</gene>
<dbReference type="InterPro" id="IPR029058">
    <property type="entry name" value="AB_hydrolase_fold"/>
</dbReference>
<dbReference type="GO" id="GO:0008233">
    <property type="term" value="F:peptidase activity"/>
    <property type="evidence" value="ECO:0007669"/>
    <property type="project" value="InterPro"/>
</dbReference>
<accession>A0A4U0WKI9</accession>
<dbReference type="PIRSF" id="PIRSF005539">
    <property type="entry name" value="Pept_S33_TRI_F1"/>
    <property type="match status" value="1"/>
</dbReference>
<dbReference type="STRING" id="329884.A0A4U0WKI9"/>
<evidence type="ECO:0000256" key="2">
    <source>
        <dbReference type="ARBA" id="ARBA00022801"/>
    </source>
</evidence>
<reference evidence="5 6" key="1">
    <citation type="submission" date="2017-03" db="EMBL/GenBank/DDBJ databases">
        <title>Genomes of endolithic fungi from Antarctica.</title>
        <authorList>
            <person name="Coleine C."/>
            <person name="Masonjones S."/>
            <person name="Stajich J.E."/>
        </authorList>
    </citation>
    <scope>NUCLEOTIDE SEQUENCE [LARGE SCALE GENOMIC DNA]</scope>
    <source>
        <strain evidence="5 6">CCFEE 5184</strain>
    </source>
</reference>
<comment type="caution">
    <text evidence="5">The sequence shown here is derived from an EMBL/GenBank/DDBJ whole genome shotgun (WGS) entry which is preliminary data.</text>
</comment>
<dbReference type="GO" id="GO:0016020">
    <property type="term" value="C:membrane"/>
    <property type="evidence" value="ECO:0007669"/>
    <property type="project" value="TreeGrafter"/>
</dbReference>
<dbReference type="SUPFAM" id="SSF53474">
    <property type="entry name" value="alpha/beta-Hydrolases"/>
    <property type="match status" value="1"/>
</dbReference>
<dbReference type="PANTHER" id="PTHR43798:SF33">
    <property type="entry name" value="HYDROLASE, PUTATIVE (AFU_ORTHOLOGUE AFUA_2G14860)-RELATED"/>
    <property type="match status" value="1"/>
</dbReference>
<feature type="region of interest" description="Disordered" evidence="3">
    <location>
        <begin position="1"/>
        <end position="20"/>
    </location>
</feature>
<comment type="similarity">
    <text evidence="1">Belongs to the peptidase S33 family.</text>
</comment>
<dbReference type="NCBIfam" id="TIGR01250">
    <property type="entry name" value="pro_imino_pep_2"/>
    <property type="match status" value="1"/>
</dbReference>
<organism evidence="5 6">
    <name type="scientific">Friedmanniomyces simplex</name>
    <dbReference type="NCBI Taxonomy" id="329884"/>
    <lineage>
        <taxon>Eukaryota</taxon>
        <taxon>Fungi</taxon>
        <taxon>Dikarya</taxon>
        <taxon>Ascomycota</taxon>
        <taxon>Pezizomycotina</taxon>
        <taxon>Dothideomycetes</taxon>
        <taxon>Dothideomycetidae</taxon>
        <taxon>Mycosphaerellales</taxon>
        <taxon>Teratosphaeriaceae</taxon>
        <taxon>Friedmanniomyces</taxon>
    </lineage>
</organism>
<dbReference type="InterPro" id="IPR005945">
    <property type="entry name" value="Pro_imino_pep"/>
</dbReference>
<evidence type="ECO:0000259" key="4">
    <source>
        <dbReference type="Pfam" id="PF00561"/>
    </source>
</evidence>
<dbReference type="AlphaFoldDB" id="A0A4U0WKI9"/>
<dbReference type="PANTHER" id="PTHR43798">
    <property type="entry name" value="MONOACYLGLYCEROL LIPASE"/>
    <property type="match status" value="1"/>
</dbReference>
<sequence>MSQSNPIPSQTAIPFTPPGTSKQCETAAWVYGDLDEGHVPLIALHGGPGSPSPYLTPLALLHQKYGIPVVLYDQLGCGASTRLPETRGSTDFWTIDLFLAELKNLIAHLGIQQYDLLGHSWGGMLVGAFALTQPRGLRRLIVYSSPASFPKRVDASLGQRSAFPTDMRDALEKGDEEEHYKSSKEYKAAMMHFNRTHMCRLDPWPQAFVDSITLMNQDDTVSSTLYPGGPFKWKGQMKDWDITSRLPEITDITVPGGILLMNGKYDTTQDDSTAAWSTEPKTSVKWVRFDSSSHMAHFEEPHKFFSELVDFLLADLRQIQP</sequence>
<name>A0A4U0WKI9_9PEZI</name>
<dbReference type="GO" id="GO:0006508">
    <property type="term" value="P:proteolysis"/>
    <property type="evidence" value="ECO:0007669"/>
    <property type="project" value="InterPro"/>
</dbReference>
<dbReference type="Pfam" id="PF00561">
    <property type="entry name" value="Abhydrolase_1"/>
    <property type="match status" value="1"/>
</dbReference>
<evidence type="ECO:0000256" key="3">
    <source>
        <dbReference type="SAM" id="MobiDB-lite"/>
    </source>
</evidence>
<dbReference type="Proteomes" id="UP000309340">
    <property type="component" value="Unassembled WGS sequence"/>
</dbReference>
<keyword evidence="6" id="KW-1185">Reference proteome</keyword>
<dbReference type="EMBL" id="NAJQ01000992">
    <property type="protein sequence ID" value="TKA63038.1"/>
    <property type="molecule type" value="Genomic_DNA"/>
</dbReference>
<dbReference type="InterPro" id="IPR002410">
    <property type="entry name" value="Peptidase_S33"/>
</dbReference>
<feature type="domain" description="AB hydrolase-1" evidence="4">
    <location>
        <begin position="40"/>
        <end position="301"/>
    </location>
</feature>
<protein>
    <recommendedName>
        <fullName evidence="4">AB hydrolase-1 domain-containing protein</fullName>
    </recommendedName>
</protein>
<dbReference type="PRINTS" id="PR00793">
    <property type="entry name" value="PROAMNOPTASE"/>
</dbReference>
<dbReference type="OrthoDB" id="190201at2759"/>
<evidence type="ECO:0000256" key="1">
    <source>
        <dbReference type="ARBA" id="ARBA00010088"/>
    </source>
</evidence>
<evidence type="ECO:0000313" key="6">
    <source>
        <dbReference type="Proteomes" id="UP000309340"/>
    </source>
</evidence>
<dbReference type="InterPro" id="IPR050266">
    <property type="entry name" value="AB_hydrolase_sf"/>
</dbReference>
<dbReference type="Gene3D" id="3.40.50.1820">
    <property type="entry name" value="alpha/beta hydrolase"/>
    <property type="match status" value="1"/>
</dbReference>
<proteinExistence type="inferred from homology"/>
<evidence type="ECO:0000313" key="5">
    <source>
        <dbReference type="EMBL" id="TKA63038.1"/>
    </source>
</evidence>